<accession>A0AAV4QDT9</accession>
<dbReference type="Proteomes" id="UP001054945">
    <property type="component" value="Unassembled WGS sequence"/>
</dbReference>
<evidence type="ECO:0000313" key="3">
    <source>
        <dbReference type="Proteomes" id="UP001054945"/>
    </source>
</evidence>
<proteinExistence type="predicted"/>
<protein>
    <submittedName>
        <fullName evidence="2">Uncharacterized protein</fullName>
    </submittedName>
</protein>
<keyword evidence="3" id="KW-1185">Reference proteome</keyword>
<comment type="caution">
    <text evidence="2">The sequence shown here is derived from an EMBL/GenBank/DDBJ whole genome shotgun (WGS) entry which is preliminary data.</text>
</comment>
<dbReference type="EMBL" id="BPLR01005854">
    <property type="protein sequence ID" value="GIY05508.1"/>
    <property type="molecule type" value="Genomic_DNA"/>
</dbReference>
<dbReference type="AlphaFoldDB" id="A0AAV4QDT9"/>
<evidence type="ECO:0000256" key="1">
    <source>
        <dbReference type="SAM" id="MobiDB-lite"/>
    </source>
</evidence>
<gene>
    <name evidence="2" type="ORF">CEXT_721271</name>
</gene>
<organism evidence="2 3">
    <name type="scientific">Caerostris extrusa</name>
    <name type="common">Bark spider</name>
    <name type="synonym">Caerostris bankana</name>
    <dbReference type="NCBI Taxonomy" id="172846"/>
    <lineage>
        <taxon>Eukaryota</taxon>
        <taxon>Metazoa</taxon>
        <taxon>Ecdysozoa</taxon>
        <taxon>Arthropoda</taxon>
        <taxon>Chelicerata</taxon>
        <taxon>Arachnida</taxon>
        <taxon>Araneae</taxon>
        <taxon>Araneomorphae</taxon>
        <taxon>Entelegynae</taxon>
        <taxon>Araneoidea</taxon>
        <taxon>Araneidae</taxon>
        <taxon>Caerostris</taxon>
    </lineage>
</organism>
<reference evidence="2 3" key="1">
    <citation type="submission" date="2021-06" db="EMBL/GenBank/DDBJ databases">
        <title>Caerostris extrusa draft genome.</title>
        <authorList>
            <person name="Kono N."/>
            <person name="Arakawa K."/>
        </authorList>
    </citation>
    <scope>NUCLEOTIDE SEQUENCE [LARGE SCALE GENOMIC DNA]</scope>
</reference>
<feature type="region of interest" description="Disordered" evidence="1">
    <location>
        <begin position="54"/>
        <end position="87"/>
    </location>
</feature>
<sequence>MDASERIGGYKPGISPGRGKGGVPLTQIYGLLTTAKSERKIILLLPHEHLPCDVPPSLSQSDGGARAIPGVGGEEEDRKVRRTVLPA</sequence>
<name>A0AAV4QDT9_CAEEX</name>
<evidence type="ECO:0000313" key="2">
    <source>
        <dbReference type="EMBL" id="GIY05508.1"/>
    </source>
</evidence>